<protein>
    <submittedName>
        <fullName evidence="2">Uncharacterized protein</fullName>
    </submittedName>
</protein>
<name>A0A1B6FBA3_9HEMI</name>
<reference evidence="2" key="1">
    <citation type="submission" date="2015-11" db="EMBL/GenBank/DDBJ databases">
        <title>De novo transcriptome assembly of four potential Pierce s Disease insect vectors from Arizona vineyards.</title>
        <authorList>
            <person name="Tassone E.E."/>
        </authorList>
    </citation>
    <scope>NUCLEOTIDE SEQUENCE</scope>
</reference>
<feature type="non-terminal residue" evidence="2">
    <location>
        <position position="256"/>
    </location>
</feature>
<feature type="non-terminal residue" evidence="2">
    <location>
        <position position="1"/>
    </location>
</feature>
<sequence>CKDIRKIIESANGPAPTKVQDEPSIIENSILEYITVLNKIIKYWEYIESTYNIILNYGNIETEFIKMEKLAREIYQSGDECFEECLEIRYLLRNISRSSNDVYPWDWNDTETTVHYFIILHKLKKHTTYLTTHYNIIFDYDNILLELQKLEQLTGIVKHSGKDCTGYCEELYELLKDIHRYLIQIEETYFNDSGSLTETPVSHPEPPKPERTTSTEETVTAEEHIMPEGPLTTDESVTLEGPVTPEGPVTTEEYVT</sequence>
<dbReference type="EMBL" id="GECZ01022314">
    <property type="protein sequence ID" value="JAS47455.1"/>
    <property type="molecule type" value="Transcribed_RNA"/>
</dbReference>
<evidence type="ECO:0000313" key="2">
    <source>
        <dbReference type="EMBL" id="JAS47455.1"/>
    </source>
</evidence>
<feature type="region of interest" description="Disordered" evidence="1">
    <location>
        <begin position="193"/>
        <end position="256"/>
    </location>
</feature>
<accession>A0A1B6FBA3</accession>
<dbReference type="AlphaFoldDB" id="A0A1B6FBA3"/>
<proteinExistence type="predicted"/>
<organism evidence="2">
    <name type="scientific">Cuerna arida</name>
    <dbReference type="NCBI Taxonomy" id="1464854"/>
    <lineage>
        <taxon>Eukaryota</taxon>
        <taxon>Metazoa</taxon>
        <taxon>Ecdysozoa</taxon>
        <taxon>Arthropoda</taxon>
        <taxon>Hexapoda</taxon>
        <taxon>Insecta</taxon>
        <taxon>Pterygota</taxon>
        <taxon>Neoptera</taxon>
        <taxon>Paraneoptera</taxon>
        <taxon>Hemiptera</taxon>
        <taxon>Auchenorrhyncha</taxon>
        <taxon>Membracoidea</taxon>
        <taxon>Cicadellidae</taxon>
        <taxon>Cicadellinae</taxon>
        <taxon>Proconiini</taxon>
        <taxon>Cuerna</taxon>
    </lineage>
</organism>
<gene>
    <name evidence="2" type="ORF">g.13918</name>
</gene>
<feature type="compositionally biased region" description="Basic and acidic residues" evidence="1">
    <location>
        <begin position="205"/>
        <end position="214"/>
    </location>
</feature>
<evidence type="ECO:0000256" key="1">
    <source>
        <dbReference type="SAM" id="MobiDB-lite"/>
    </source>
</evidence>